<dbReference type="SUPFAM" id="SSF52788">
    <property type="entry name" value="Phosphotyrosine protein phosphatases I"/>
    <property type="match status" value="1"/>
</dbReference>
<name>A0A848HG03_9BURK</name>
<reference evidence="1 2" key="1">
    <citation type="submission" date="2020-04" db="EMBL/GenBank/DDBJ databases">
        <title>Ramlibacter sp. G-1-2-2 isolated from soil.</title>
        <authorList>
            <person name="Dahal R.H."/>
        </authorList>
    </citation>
    <scope>NUCLEOTIDE SEQUENCE [LARGE SCALE GENOMIC DNA]</scope>
    <source>
        <strain evidence="1 2">G-1-2-2</strain>
    </source>
</reference>
<gene>
    <name evidence="1" type="ORF">HHL11_31775</name>
</gene>
<dbReference type="InterPro" id="IPR036196">
    <property type="entry name" value="Ptyr_pPase_sf"/>
</dbReference>
<keyword evidence="2" id="KW-1185">Reference proteome</keyword>
<evidence type="ECO:0000313" key="2">
    <source>
        <dbReference type="Proteomes" id="UP000541185"/>
    </source>
</evidence>
<dbReference type="EMBL" id="JABBFX010000005">
    <property type="protein sequence ID" value="NML48369.1"/>
    <property type="molecule type" value="Genomic_DNA"/>
</dbReference>
<protein>
    <submittedName>
        <fullName evidence="1">Protein tyrosine phosphatase</fullName>
    </submittedName>
</protein>
<proteinExistence type="predicted"/>
<organism evidence="1 2">
    <name type="scientific">Ramlibacter agri</name>
    <dbReference type="NCBI Taxonomy" id="2728837"/>
    <lineage>
        <taxon>Bacteria</taxon>
        <taxon>Pseudomonadati</taxon>
        <taxon>Pseudomonadota</taxon>
        <taxon>Betaproteobacteria</taxon>
        <taxon>Burkholderiales</taxon>
        <taxon>Comamonadaceae</taxon>
        <taxon>Ramlibacter</taxon>
    </lineage>
</organism>
<dbReference type="Gene3D" id="3.40.50.2300">
    <property type="match status" value="1"/>
</dbReference>
<dbReference type="Proteomes" id="UP000541185">
    <property type="component" value="Unassembled WGS sequence"/>
</dbReference>
<accession>A0A848HG03</accession>
<evidence type="ECO:0000313" key="1">
    <source>
        <dbReference type="EMBL" id="NML48369.1"/>
    </source>
</evidence>
<dbReference type="AlphaFoldDB" id="A0A848HG03"/>
<sequence length="170" mass="18583">MDSRPVPDGGPQAAVLFVSRRNNLRSVLAHACLRHVAPARFSVASCGVPGLLAPIHPAAARVLADARIALPPPPQHDWRAFLRAGAPRVDIVILLDPLADVDVPRWPGQPDTALWSYPDLGARGDALAPAEVWQLLHSLRRRLEILANLPMRGVDRAELRSDLRDIAHSW</sequence>
<comment type="caution">
    <text evidence="1">The sequence shown here is derived from an EMBL/GenBank/DDBJ whole genome shotgun (WGS) entry which is preliminary data.</text>
</comment>